<evidence type="ECO:0000313" key="1">
    <source>
        <dbReference type="EMBL" id="DAF59996.1"/>
    </source>
</evidence>
<reference evidence="1" key="1">
    <citation type="journal article" date="2021" name="Proc. Natl. Acad. Sci. U.S.A.">
        <title>A Catalog of Tens of Thousands of Viruses from Human Metagenomes Reveals Hidden Associations with Chronic Diseases.</title>
        <authorList>
            <person name="Tisza M.J."/>
            <person name="Buck C.B."/>
        </authorList>
    </citation>
    <scope>NUCLEOTIDE SEQUENCE</scope>
    <source>
        <strain evidence="1">CtGz830</strain>
    </source>
</reference>
<accession>A0A8S5T9J8</accession>
<name>A0A8S5T9J8_9CAUD</name>
<dbReference type="EMBL" id="BK032780">
    <property type="protein sequence ID" value="DAF59996.1"/>
    <property type="molecule type" value="Genomic_DNA"/>
</dbReference>
<sequence>MLLIYKREHIAPYFLLQFQRLLHNKIFKNFFKKTIDITLN</sequence>
<protein>
    <submittedName>
        <fullName evidence="1">Uncharacterized protein</fullName>
    </submittedName>
</protein>
<proteinExistence type="predicted"/>
<organism evidence="1">
    <name type="scientific">Siphoviridae sp. ctGz830</name>
    <dbReference type="NCBI Taxonomy" id="2827825"/>
    <lineage>
        <taxon>Viruses</taxon>
        <taxon>Duplodnaviria</taxon>
        <taxon>Heunggongvirae</taxon>
        <taxon>Uroviricota</taxon>
        <taxon>Caudoviricetes</taxon>
    </lineage>
</organism>